<evidence type="ECO:0000313" key="2">
    <source>
        <dbReference type="Proteomes" id="UP000016543"/>
    </source>
</evidence>
<name>A0ABM9WQC9_9GAMM</name>
<accession>A0ABM9WQC9</accession>
<gene>
    <name evidence="1" type="ORF">OS145_02440</name>
</gene>
<protein>
    <submittedName>
        <fullName evidence="1">Uncharacterized protein</fullName>
    </submittedName>
</protein>
<proteinExistence type="predicted"/>
<dbReference type="Proteomes" id="UP000016543">
    <property type="component" value="Unassembled WGS sequence"/>
</dbReference>
<evidence type="ECO:0000313" key="1">
    <source>
        <dbReference type="EMBL" id="EAQ33190.1"/>
    </source>
</evidence>
<organism evidence="1 2">
    <name type="scientific">Idiomarina baltica OS145</name>
    <dbReference type="NCBI Taxonomy" id="314276"/>
    <lineage>
        <taxon>Bacteria</taxon>
        <taxon>Pseudomonadati</taxon>
        <taxon>Pseudomonadota</taxon>
        <taxon>Gammaproteobacteria</taxon>
        <taxon>Alteromonadales</taxon>
        <taxon>Idiomarinaceae</taxon>
        <taxon>Idiomarina</taxon>
    </lineage>
</organism>
<reference evidence="1 2" key="1">
    <citation type="submission" date="2006-01" db="EMBL/GenBank/DDBJ databases">
        <authorList>
            <person name="Brettar I."/>
            <person name="Hofle M."/>
            <person name="Ferriera S."/>
            <person name="Johnson J."/>
            <person name="Kravitz S."/>
            <person name="Halpern A."/>
            <person name="Remington K."/>
            <person name="Beeson K."/>
            <person name="Tran B."/>
            <person name="Rogers Y.-H."/>
            <person name="Friedman R."/>
            <person name="Venter J.C."/>
        </authorList>
    </citation>
    <scope>NUCLEOTIDE SEQUENCE [LARGE SCALE GENOMIC DNA]</scope>
    <source>
        <strain evidence="1 2">OS145</strain>
    </source>
</reference>
<sequence length="356" mass="41026">MDVVSQGLSVGVDSLICDSCRARLRPKCPRCGIRRKLYEVDSGALVCYRCRDNIKYYCTGCDVELTGKEKTLCPLCSAKRLNKIRKHQNALNLNTLGSRKLFIEFVNWLEKTRNSFDAAHKQNRYILFFQTIEPFPNDWYLTLGFLTKVDGRYLRRSAMPRQFLESKGVVFDERLLVTAMDLRTIDINTAILEETRPSALQDAILEYISLRKSQLEEGNIKARTLRFETSAMKSLIDHNRWSKSPQKALESLLREAPGMRASIFKFVSFARTNTNLGMFMPKLNAESGIVAALKRYLNKPSSKAFRVYTFFALDYFHDCYLPRNAKIHIKEVGDGLEVTFKSHTFWVPSPTRILKK</sequence>
<comment type="caution">
    <text evidence="1">The sequence shown here is derived from an EMBL/GenBank/DDBJ whole genome shotgun (WGS) entry which is preliminary data.</text>
</comment>
<dbReference type="EMBL" id="AAMX01000001">
    <property type="protein sequence ID" value="EAQ33190.1"/>
    <property type="molecule type" value="Genomic_DNA"/>
</dbReference>
<keyword evidence="2" id="KW-1185">Reference proteome</keyword>